<keyword evidence="1 3" id="KW-0853">WD repeat</keyword>
<keyword evidence="2" id="KW-0677">Repeat</keyword>
<proteinExistence type="predicted"/>
<feature type="repeat" description="WD" evidence="3">
    <location>
        <begin position="110"/>
        <end position="154"/>
    </location>
</feature>
<sequence>MMSRYRTRSMPPFGNSNPSNPDPELSQPPDSISKLAFSPVAPILAVASWNNEVRLYEVNSNGQSQPKALYNHQGPVLDVAWTSDGSKLLSVGGDKAGRAYDLTTGQSSQVAAHEGVISQCRFGKSTNGSSFFITGGWDKNLKFWDLKNPQPVGQLALPERCYAMDTFGDLLVVGTAERKVLLYDLRNPGTALKEMDSPLKWQTRVIACLPSTDKPGYAIGSIEGRMAYNLVNEANAADTFSFKCHRKEPPPPRTNPPKPAAIYSVNTISFHKRYGTWVTGGGDGTFHIWDAVARSRLKSFTPQPNLGPDQIPTPVVSTAFNHDHSILAWAQSYDWSRGHAGANQGMVNRVGLHVVRDEETIIHHHSSTCFVHSSTQFLSLSTLYPSRSIEVLTFKSAEKNVEPLEPIMSGRLLTPPYLVSDPNIIDDTLFGSTPKACFVSETNILEQLPLSPISSSLPRNDEFSSSPIFDASSSVAGSLSGTPFARKSSYRFDLSCGFEERTDNDQQVIAHRSPYSDDEEMGETKSKRLKFTFSSPTRNESSSDEDTITGRRRETRKKQRREIMETGVEDELIVEPQGIRMPVQGTTQDRLCRRSMGGLQFLDQRSSIPRNKRGPAWLDFQVSMIDRYPSILVSSHTKDVYRIPSHQSENDFAPPLTCAFSYNAKRGGSQILCVGTEEGSVDFLNLDHSSQWDGERAHRSIKVHENAIFDVAWSLDDNRVVTSSGDQTAYVLDVPTSKPIARLKGHLGTIKTSCWDPSSPHVISTASRDGNIHVYDLRDGSATSALEQPNKRGKPGPTLQATIGNKSPVNTIRQAHGDKGLKPKRGTQIRSASRSPTSLLYLPSRPHTLISAGTGDSVVKLWDLRMHGSYSSKSPSVPIQESGESTGEKGLSSWKRSYGVSSLVLGKEGDVIYSLRTDNTIHTYTPYDLSTPLSQTYTHPLLRTSFYTRLALSSCGRYLTSGSTSGKVHIWEVGGGLTRTLSAKESEGIVLNTSGAGAAAGAFETTGVSWGSQGFASCADNSTVRMWRPNVEIAEFLRTDPLRASWNWSGLDDSR</sequence>
<dbReference type="InterPro" id="IPR001680">
    <property type="entry name" value="WD40_rpt"/>
</dbReference>
<dbReference type="AlphaFoldDB" id="A0A0F7SVJ9"/>
<accession>A0A0F7SVJ9</accession>
<organism evidence="5">
    <name type="scientific">Phaffia rhodozyma</name>
    <name type="common">Yeast</name>
    <name type="synonym">Xanthophyllomyces dendrorhous</name>
    <dbReference type="NCBI Taxonomy" id="264483"/>
    <lineage>
        <taxon>Eukaryota</taxon>
        <taxon>Fungi</taxon>
        <taxon>Dikarya</taxon>
        <taxon>Basidiomycota</taxon>
        <taxon>Agaricomycotina</taxon>
        <taxon>Tremellomycetes</taxon>
        <taxon>Cystofilobasidiales</taxon>
        <taxon>Mrakiaceae</taxon>
        <taxon>Phaffia</taxon>
    </lineage>
</organism>
<protein>
    <submittedName>
        <fullName evidence="5">mRNA export protein (Contains WD40 repeats)</fullName>
    </submittedName>
</protein>
<evidence type="ECO:0000256" key="4">
    <source>
        <dbReference type="SAM" id="MobiDB-lite"/>
    </source>
</evidence>
<evidence type="ECO:0000313" key="5">
    <source>
        <dbReference type="EMBL" id="CED84570.1"/>
    </source>
</evidence>
<feature type="repeat" description="WD" evidence="3">
    <location>
        <begin position="701"/>
        <end position="742"/>
    </location>
</feature>
<dbReference type="PROSITE" id="PS50082">
    <property type="entry name" value="WD_REPEATS_2"/>
    <property type="match status" value="5"/>
</dbReference>
<feature type="compositionally biased region" description="Polar residues" evidence="4">
    <location>
        <begin position="828"/>
        <end position="838"/>
    </location>
</feature>
<dbReference type="PANTHER" id="PTHR10971">
    <property type="entry name" value="MRNA EXPORT FACTOR AND BUB3"/>
    <property type="match status" value="1"/>
</dbReference>
<feature type="repeat" description="WD" evidence="3">
    <location>
        <begin position="69"/>
        <end position="110"/>
    </location>
</feature>
<feature type="region of interest" description="Disordered" evidence="4">
    <location>
        <begin position="870"/>
        <end position="891"/>
    </location>
</feature>
<feature type="compositionally biased region" description="Polar residues" evidence="4">
    <location>
        <begin position="870"/>
        <end position="885"/>
    </location>
</feature>
<reference evidence="5" key="1">
    <citation type="submission" date="2014-08" db="EMBL/GenBank/DDBJ databases">
        <authorList>
            <person name="Sharma Rahul"/>
            <person name="Thines Marco"/>
        </authorList>
    </citation>
    <scope>NUCLEOTIDE SEQUENCE</scope>
</reference>
<feature type="region of interest" description="Disordered" evidence="4">
    <location>
        <begin position="1"/>
        <end position="31"/>
    </location>
</feature>
<feature type="repeat" description="WD" evidence="3">
    <location>
        <begin position="743"/>
        <end position="785"/>
    </location>
</feature>
<dbReference type="SMART" id="SM00320">
    <property type="entry name" value="WD40"/>
    <property type="match status" value="10"/>
</dbReference>
<feature type="repeat" description="WD" evidence="3">
    <location>
        <begin position="265"/>
        <end position="299"/>
    </location>
</feature>
<dbReference type="Pfam" id="PF00400">
    <property type="entry name" value="WD40"/>
    <property type="match status" value="6"/>
</dbReference>
<dbReference type="EMBL" id="LN483166">
    <property type="protein sequence ID" value="CED84570.1"/>
    <property type="molecule type" value="Genomic_DNA"/>
</dbReference>
<feature type="region of interest" description="Disordered" evidence="4">
    <location>
        <begin position="816"/>
        <end position="840"/>
    </location>
</feature>
<evidence type="ECO:0000256" key="2">
    <source>
        <dbReference type="ARBA" id="ARBA00022737"/>
    </source>
</evidence>
<dbReference type="SUPFAM" id="SSF50978">
    <property type="entry name" value="WD40 repeat-like"/>
    <property type="match status" value="2"/>
</dbReference>
<name>A0A0F7SVJ9_PHARH</name>
<dbReference type="InterPro" id="IPR036322">
    <property type="entry name" value="WD40_repeat_dom_sf"/>
</dbReference>
<dbReference type="InterPro" id="IPR015943">
    <property type="entry name" value="WD40/YVTN_repeat-like_dom_sf"/>
</dbReference>
<dbReference type="Gene3D" id="2.130.10.10">
    <property type="entry name" value="YVTN repeat-like/Quinoprotein amine dehydrogenase"/>
    <property type="match status" value="3"/>
</dbReference>
<feature type="region of interest" description="Disordered" evidence="4">
    <location>
        <begin position="532"/>
        <end position="560"/>
    </location>
</feature>
<evidence type="ECO:0000256" key="1">
    <source>
        <dbReference type="ARBA" id="ARBA00022574"/>
    </source>
</evidence>
<evidence type="ECO:0000256" key="3">
    <source>
        <dbReference type="PROSITE-ProRule" id="PRU00221"/>
    </source>
</evidence>